<dbReference type="InterPro" id="IPR036152">
    <property type="entry name" value="Asp/glu_Ase-like_sf"/>
</dbReference>
<dbReference type="InterPro" id="IPR027473">
    <property type="entry name" value="L-asparaginase_C"/>
</dbReference>
<evidence type="ECO:0000313" key="8">
    <source>
        <dbReference type="Proteomes" id="UP000664398"/>
    </source>
</evidence>
<dbReference type="InterPro" id="IPR006034">
    <property type="entry name" value="Asparaginase/glutaminase-like"/>
</dbReference>
<proteinExistence type="predicted"/>
<dbReference type="Gene3D" id="3.40.50.40">
    <property type="match status" value="1"/>
</dbReference>
<dbReference type="Gene3D" id="3.40.50.1170">
    <property type="entry name" value="L-asparaginase, N-terminal domain"/>
    <property type="match status" value="1"/>
</dbReference>
<name>A0A939RT91_9MICO</name>
<evidence type="ECO:0000313" key="7">
    <source>
        <dbReference type="EMBL" id="MBO1803855.1"/>
    </source>
</evidence>
<dbReference type="AlphaFoldDB" id="A0A939RT91"/>
<comment type="caution">
    <text evidence="7">The sequence shown here is derived from an EMBL/GenBank/DDBJ whole genome shotgun (WGS) entry which is preliminary data.</text>
</comment>
<feature type="compositionally biased region" description="Polar residues" evidence="4">
    <location>
        <begin position="367"/>
        <end position="377"/>
    </location>
</feature>
<dbReference type="SFLD" id="SFLDS00057">
    <property type="entry name" value="Glutaminase/Asparaginase"/>
    <property type="match status" value="1"/>
</dbReference>
<feature type="active site" description="O-isoaspartyl threonine intermediate" evidence="1">
    <location>
        <position position="23"/>
    </location>
</feature>
<protein>
    <submittedName>
        <fullName evidence="7">Asparaginase</fullName>
    </submittedName>
</protein>
<dbReference type="PIRSF" id="PIRSF001220">
    <property type="entry name" value="L-ASNase_gatD"/>
    <property type="match status" value="1"/>
</dbReference>
<feature type="domain" description="Asparaginase/glutaminase C-terminal" evidence="6">
    <location>
        <begin position="222"/>
        <end position="337"/>
    </location>
</feature>
<dbReference type="InterPro" id="IPR037152">
    <property type="entry name" value="L-asparaginase_N_sf"/>
</dbReference>
<evidence type="ECO:0000259" key="5">
    <source>
        <dbReference type="Pfam" id="PF00710"/>
    </source>
</evidence>
<evidence type="ECO:0000259" key="6">
    <source>
        <dbReference type="Pfam" id="PF17763"/>
    </source>
</evidence>
<dbReference type="InterPro" id="IPR027475">
    <property type="entry name" value="Asparaginase/glutaminase_AS2"/>
</dbReference>
<keyword evidence="8" id="KW-1185">Reference proteome</keyword>
<evidence type="ECO:0000256" key="2">
    <source>
        <dbReference type="PIRSR" id="PIRSR001220-2"/>
    </source>
</evidence>
<dbReference type="RefSeq" id="WP_208044338.1">
    <property type="nucleotide sequence ID" value="NZ_JAGDYL010000001.1"/>
</dbReference>
<dbReference type="PROSITE" id="PS00917">
    <property type="entry name" value="ASN_GLN_ASE_2"/>
    <property type="match status" value="1"/>
</dbReference>
<dbReference type="Pfam" id="PF00710">
    <property type="entry name" value="Asparaginase"/>
    <property type="match status" value="1"/>
</dbReference>
<feature type="active site" evidence="3">
    <location>
        <position position="98"/>
    </location>
</feature>
<dbReference type="Pfam" id="PF17763">
    <property type="entry name" value="Asparaginase_C"/>
    <property type="match status" value="1"/>
</dbReference>
<feature type="region of interest" description="Disordered" evidence="4">
    <location>
        <begin position="346"/>
        <end position="377"/>
    </location>
</feature>
<reference evidence="7" key="1">
    <citation type="submission" date="2021-03" db="EMBL/GenBank/DDBJ databases">
        <title>Leucobacter chromiisoli sp. nov., isolated from chromium-containing soil of chemical plant.</title>
        <authorList>
            <person name="Xu Z."/>
        </authorList>
    </citation>
    <scope>NUCLEOTIDE SEQUENCE</scope>
    <source>
        <strain evidence="7">A2</strain>
    </source>
</reference>
<dbReference type="PANTHER" id="PTHR11707">
    <property type="entry name" value="L-ASPARAGINASE"/>
    <property type="match status" value="1"/>
</dbReference>
<sequence>MTPAEDTIRAETRAPFVLYTGGTFGMRDLGGGLEVEPNLEDALAALIPPTASAAEWRYLQLERIIDSADADLAHALSVASLIRAHADQTTGMVVVHGTDTLAYTAAVAAFALIDLPFPIVFTGAQRSVNEVGSDAPGNFAAACREAQTRTPGVRLAFGGSVIPAVRAIKRSSDADEAFAALRPLTPGARGARALRLHGADLDRLARIGRSVPGAPQRATPSVGLLRVFPGFAPELIEAAARLYPDGLVLECYGAGTAPMSTPGLYDAVSDACRRGIPVVALTQCHTGEVRLERYALGAALQRAGAWSGSDLTADAALAKLGVLAALGLEGSARRRIFETNLVGEQLPTRGESSRGPATDVAALAHSPSISGRTTAST</sequence>
<organism evidence="7 8">
    <name type="scientific">Leucobacter ruminantium</name>
    <dbReference type="NCBI Taxonomy" id="1289170"/>
    <lineage>
        <taxon>Bacteria</taxon>
        <taxon>Bacillati</taxon>
        <taxon>Actinomycetota</taxon>
        <taxon>Actinomycetes</taxon>
        <taxon>Micrococcales</taxon>
        <taxon>Microbacteriaceae</taxon>
        <taxon>Leucobacter</taxon>
    </lineage>
</organism>
<feature type="binding site" evidence="2">
    <location>
        <begin position="98"/>
        <end position="99"/>
    </location>
    <ligand>
        <name>substrate</name>
    </ligand>
</feature>
<feature type="binding site" evidence="2">
    <location>
        <position position="67"/>
    </location>
    <ligand>
        <name>substrate</name>
    </ligand>
</feature>
<dbReference type="Proteomes" id="UP000664398">
    <property type="component" value="Unassembled WGS sequence"/>
</dbReference>
<dbReference type="EMBL" id="JAGDYL010000001">
    <property type="protein sequence ID" value="MBO1803855.1"/>
    <property type="molecule type" value="Genomic_DNA"/>
</dbReference>
<dbReference type="SUPFAM" id="SSF53774">
    <property type="entry name" value="Glutaminase/Asparaginase"/>
    <property type="match status" value="1"/>
</dbReference>
<dbReference type="SMART" id="SM00870">
    <property type="entry name" value="Asparaginase"/>
    <property type="match status" value="1"/>
</dbReference>
<feature type="domain" description="L-asparaginase N-terminal" evidence="5">
    <location>
        <begin position="17"/>
        <end position="180"/>
    </location>
</feature>
<dbReference type="PRINTS" id="PR00139">
    <property type="entry name" value="ASNGLNASE"/>
</dbReference>
<accession>A0A939RT91</accession>
<evidence type="ECO:0000256" key="4">
    <source>
        <dbReference type="SAM" id="MobiDB-lite"/>
    </source>
</evidence>
<dbReference type="InterPro" id="IPR040919">
    <property type="entry name" value="Asparaginase_C"/>
</dbReference>
<dbReference type="InterPro" id="IPR027474">
    <property type="entry name" value="L-asparaginase_N"/>
</dbReference>
<evidence type="ECO:0000256" key="3">
    <source>
        <dbReference type="PROSITE-ProRule" id="PRU10100"/>
    </source>
</evidence>
<gene>
    <name evidence="7" type="ORF">J4H91_00780</name>
</gene>
<dbReference type="PANTHER" id="PTHR11707:SF28">
    <property type="entry name" value="60 KDA LYSOPHOSPHOLIPASE"/>
    <property type="match status" value="1"/>
</dbReference>
<dbReference type="PROSITE" id="PS51732">
    <property type="entry name" value="ASN_GLN_ASE_3"/>
    <property type="match status" value="1"/>
</dbReference>
<dbReference type="GO" id="GO:0004067">
    <property type="term" value="F:asparaginase activity"/>
    <property type="evidence" value="ECO:0007669"/>
    <property type="project" value="UniProtKB-UniRule"/>
</dbReference>
<evidence type="ECO:0000256" key="1">
    <source>
        <dbReference type="PIRSR" id="PIRSR001220-1"/>
    </source>
</evidence>
<dbReference type="PIRSF" id="PIRSF500176">
    <property type="entry name" value="L_ASNase"/>
    <property type="match status" value="1"/>
</dbReference>